<evidence type="ECO:0000313" key="5">
    <source>
        <dbReference type="Proteomes" id="UP000494106"/>
    </source>
</evidence>
<feature type="compositionally biased region" description="Basic and acidic residues" evidence="1">
    <location>
        <begin position="60"/>
        <end position="76"/>
    </location>
</feature>
<dbReference type="Proteomes" id="UP000494106">
    <property type="component" value="Unassembled WGS sequence"/>
</dbReference>
<accession>A0A8S0ZF06</accession>
<name>A0A8S0ZF06_ARCPL</name>
<evidence type="ECO:0000256" key="1">
    <source>
        <dbReference type="SAM" id="MobiDB-lite"/>
    </source>
</evidence>
<keyword evidence="2" id="KW-0472">Membrane</keyword>
<dbReference type="Proteomes" id="UP000494256">
    <property type="component" value="Unassembled WGS sequence"/>
</dbReference>
<keyword evidence="2" id="KW-1133">Transmembrane helix</keyword>
<proteinExistence type="predicted"/>
<organism evidence="4 6">
    <name type="scientific">Arctia plantaginis</name>
    <name type="common">Wood tiger moth</name>
    <name type="synonym">Phalaena plantaginis</name>
    <dbReference type="NCBI Taxonomy" id="874455"/>
    <lineage>
        <taxon>Eukaryota</taxon>
        <taxon>Metazoa</taxon>
        <taxon>Ecdysozoa</taxon>
        <taxon>Arthropoda</taxon>
        <taxon>Hexapoda</taxon>
        <taxon>Insecta</taxon>
        <taxon>Pterygota</taxon>
        <taxon>Neoptera</taxon>
        <taxon>Endopterygota</taxon>
        <taxon>Lepidoptera</taxon>
        <taxon>Glossata</taxon>
        <taxon>Ditrysia</taxon>
        <taxon>Noctuoidea</taxon>
        <taxon>Erebidae</taxon>
        <taxon>Arctiinae</taxon>
        <taxon>Arctia</taxon>
    </lineage>
</organism>
<dbReference type="OrthoDB" id="6922674at2759"/>
<dbReference type="EMBL" id="CADEBD010000289">
    <property type="protein sequence ID" value="CAB3232204.1"/>
    <property type="molecule type" value="Genomic_DNA"/>
</dbReference>
<reference evidence="5 6" key="1">
    <citation type="submission" date="2020-04" db="EMBL/GenBank/DDBJ databases">
        <authorList>
            <person name="Wallbank WR R."/>
            <person name="Pardo Diaz C."/>
            <person name="Kozak K."/>
            <person name="Martin S."/>
            <person name="Jiggins C."/>
            <person name="Moest M."/>
            <person name="Warren A I."/>
            <person name="Byers J.R.P. K."/>
            <person name="Montejo-Kovacevich G."/>
            <person name="Yen C E."/>
        </authorList>
    </citation>
    <scope>NUCLEOTIDE SEQUENCE [LARGE SCALE GENOMIC DNA]</scope>
</reference>
<keyword evidence="2" id="KW-0812">Transmembrane</keyword>
<gene>
    <name evidence="3" type="ORF">APLA_LOCUS1096</name>
    <name evidence="4" type="ORF">APLA_LOCUS5558</name>
</gene>
<evidence type="ECO:0000313" key="6">
    <source>
        <dbReference type="Proteomes" id="UP000494256"/>
    </source>
</evidence>
<evidence type="ECO:0000313" key="4">
    <source>
        <dbReference type="EMBL" id="CAB3232204.1"/>
    </source>
</evidence>
<protein>
    <submittedName>
        <fullName evidence="4">Uncharacterized protein</fullName>
    </submittedName>
</protein>
<sequence length="96" mass="11149">MDSAITSIKDFIRVRQINIALAGLLTLVYLLYQFWSTMVRSKRNGAVPLRLSRSPSRSRSNADCRSRHDHKNLDVKRRGRKSHRKCPDCSECNLEF</sequence>
<dbReference type="AlphaFoldDB" id="A0A8S0ZF06"/>
<comment type="caution">
    <text evidence="4">The sequence shown here is derived from an EMBL/GenBank/DDBJ whole genome shotgun (WGS) entry which is preliminary data.</text>
</comment>
<feature type="region of interest" description="Disordered" evidence="1">
    <location>
        <begin position="47"/>
        <end position="89"/>
    </location>
</feature>
<evidence type="ECO:0000313" key="3">
    <source>
        <dbReference type="EMBL" id="CAB3222477.1"/>
    </source>
</evidence>
<keyword evidence="5" id="KW-1185">Reference proteome</keyword>
<evidence type="ECO:0000256" key="2">
    <source>
        <dbReference type="SAM" id="Phobius"/>
    </source>
</evidence>
<dbReference type="EMBL" id="CADEBC010000088">
    <property type="protein sequence ID" value="CAB3222477.1"/>
    <property type="molecule type" value="Genomic_DNA"/>
</dbReference>
<feature type="compositionally biased region" description="Low complexity" evidence="1">
    <location>
        <begin position="48"/>
        <end position="59"/>
    </location>
</feature>
<feature type="transmembrane region" description="Helical" evidence="2">
    <location>
        <begin position="17"/>
        <end position="35"/>
    </location>
</feature>